<evidence type="ECO:0000256" key="1">
    <source>
        <dbReference type="SAM" id="Phobius"/>
    </source>
</evidence>
<accession>A0A061HX40</accession>
<sequence length="65" mass="7312">MQTQEILRILRLPELGDLGQFFRSLSATTLVSMGALAAILAYWLTHRPKALQPPCNLLMQSEEVE</sequence>
<organism evidence="2 3">
    <name type="scientific">Cricetulus griseus</name>
    <name type="common">Chinese hamster</name>
    <name type="synonym">Cricetulus barabensis griseus</name>
    <dbReference type="NCBI Taxonomy" id="10029"/>
    <lineage>
        <taxon>Eukaryota</taxon>
        <taxon>Metazoa</taxon>
        <taxon>Chordata</taxon>
        <taxon>Craniata</taxon>
        <taxon>Vertebrata</taxon>
        <taxon>Euteleostomi</taxon>
        <taxon>Mammalia</taxon>
        <taxon>Eutheria</taxon>
        <taxon>Euarchontoglires</taxon>
        <taxon>Glires</taxon>
        <taxon>Rodentia</taxon>
        <taxon>Myomorpha</taxon>
        <taxon>Muroidea</taxon>
        <taxon>Cricetidae</taxon>
        <taxon>Cricetinae</taxon>
        <taxon>Cricetulus</taxon>
    </lineage>
</organism>
<keyword evidence="2" id="KW-0436">Ligase</keyword>
<dbReference type="EMBL" id="KE682416">
    <property type="protein sequence ID" value="ERE67244.1"/>
    <property type="molecule type" value="Genomic_DNA"/>
</dbReference>
<reference evidence="3" key="1">
    <citation type="journal article" date="2013" name="Nat. Biotechnol.">
        <title>Chinese hamster genome sequenced from sorted chromosomes.</title>
        <authorList>
            <person name="Brinkrolf K."/>
            <person name="Rupp O."/>
            <person name="Laux H."/>
            <person name="Kollin F."/>
            <person name="Ernst W."/>
            <person name="Linke B."/>
            <person name="Kofler R."/>
            <person name="Romand S."/>
            <person name="Hesse F."/>
            <person name="Budach W.E."/>
            <person name="Galosy S."/>
            <person name="Muller D."/>
            <person name="Noll T."/>
            <person name="Wienberg J."/>
            <person name="Jostock T."/>
            <person name="Leonard M."/>
            <person name="Grillari J."/>
            <person name="Tauch A."/>
            <person name="Goesmann A."/>
            <person name="Helk B."/>
            <person name="Mott J.E."/>
            <person name="Puhler A."/>
            <person name="Borth N."/>
        </authorList>
    </citation>
    <scope>NUCLEOTIDE SEQUENCE [LARGE SCALE GENOMIC DNA]</scope>
    <source>
        <strain evidence="3">17A/GY</strain>
    </source>
</reference>
<dbReference type="Proteomes" id="UP000030759">
    <property type="component" value="Unassembled WGS sequence"/>
</dbReference>
<keyword evidence="1" id="KW-0472">Membrane</keyword>
<feature type="non-terminal residue" evidence="2">
    <location>
        <position position="65"/>
    </location>
</feature>
<evidence type="ECO:0000313" key="3">
    <source>
        <dbReference type="Proteomes" id="UP000030759"/>
    </source>
</evidence>
<name>A0A061HX40_CRIGR</name>
<keyword evidence="1" id="KW-1133">Transmembrane helix</keyword>
<gene>
    <name evidence="2" type="ORF">H671_7g18830</name>
</gene>
<evidence type="ECO:0000313" key="2">
    <source>
        <dbReference type="EMBL" id="ERE67244.1"/>
    </source>
</evidence>
<dbReference type="AlphaFoldDB" id="A0A061HX40"/>
<feature type="transmembrane region" description="Helical" evidence="1">
    <location>
        <begin position="21"/>
        <end position="44"/>
    </location>
</feature>
<proteinExistence type="predicted"/>
<dbReference type="EC" id="6.2.1.3" evidence="2"/>
<protein>
    <submittedName>
        <fullName evidence="2">Long-chain-fatty-acid--CoA ligase 6-like protein</fullName>
        <ecNumber evidence="2">6.2.1.3</ecNumber>
    </submittedName>
</protein>
<dbReference type="GO" id="GO:0004467">
    <property type="term" value="F:long-chain fatty acid-CoA ligase activity"/>
    <property type="evidence" value="ECO:0007669"/>
    <property type="project" value="UniProtKB-EC"/>
</dbReference>
<keyword evidence="1" id="KW-0812">Transmembrane</keyword>